<evidence type="ECO:0000256" key="1">
    <source>
        <dbReference type="ARBA" id="ARBA00005959"/>
    </source>
</evidence>
<accession>A0A1G1ZRI6</accession>
<dbReference type="AlphaFoldDB" id="A0A1G1ZRI6"/>
<dbReference type="Pfam" id="PF01370">
    <property type="entry name" value="Epimerase"/>
    <property type="match status" value="1"/>
</dbReference>
<feature type="domain" description="NAD-dependent epimerase/dehydratase" evidence="6">
    <location>
        <begin position="8"/>
        <end position="239"/>
    </location>
</feature>
<evidence type="ECO:0000256" key="3">
    <source>
        <dbReference type="ARBA" id="ARBA00023002"/>
    </source>
</evidence>
<dbReference type="STRING" id="1798409.A3I24_02790"/>
<keyword evidence="4 5" id="KW-0413">Isomerase</keyword>
<dbReference type="Gene3D" id="3.40.50.720">
    <property type="entry name" value="NAD(P)-binding Rossmann-like Domain"/>
    <property type="match status" value="1"/>
</dbReference>
<dbReference type="InterPro" id="IPR036291">
    <property type="entry name" value="NAD(P)-bd_dom_sf"/>
</dbReference>
<comment type="similarity">
    <text evidence="1 5">Belongs to the NAD(P)-dependent epimerase/dehydratase family. Fucose synthase subfamily.</text>
</comment>
<evidence type="ECO:0000256" key="2">
    <source>
        <dbReference type="ARBA" id="ARBA00022857"/>
    </source>
</evidence>
<dbReference type="UniPathway" id="UPA00128">
    <property type="reaction ID" value="UER00191"/>
</dbReference>
<gene>
    <name evidence="5" type="primary">fcl</name>
    <name evidence="7" type="ORF">A3I24_02790</name>
</gene>
<evidence type="ECO:0000313" key="8">
    <source>
        <dbReference type="Proteomes" id="UP000177690"/>
    </source>
</evidence>
<dbReference type="EC" id="1.1.1.271" evidence="5"/>
<feature type="binding site" evidence="5">
    <location>
        <position position="204"/>
    </location>
    <ligand>
        <name>substrate</name>
    </ligand>
</feature>
<feature type="site" description="Important for catalytic activity" evidence="5">
    <location>
        <position position="109"/>
    </location>
</feature>
<organism evidence="7 8">
    <name type="scientific">Candidatus Harrisonbacteria bacterium RIFCSPLOWO2_02_FULL_41_13b</name>
    <dbReference type="NCBI Taxonomy" id="1798409"/>
    <lineage>
        <taxon>Bacteria</taxon>
        <taxon>Candidatus Harrisoniibacteriota</taxon>
    </lineage>
</organism>
<evidence type="ECO:0000313" key="7">
    <source>
        <dbReference type="EMBL" id="OGY67081.1"/>
    </source>
</evidence>
<dbReference type="HAMAP" id="MF_00956">
    <property type="entry name" value="GDP_fucose_synth"/>
    <property type="match status" value="1"/>
</dbReference>
<dbReference type="EMBL" id="MHJL01000030">
    <property type="protein sequence ID" value="OGY67081.1"/>
    <property type="molecule type" value="Genomic_DNA"/>
</dbReference>
<comment type="function">
    <text evidence="5">Catalyzes the two-step NADP-dependent conversion of GDP-4-dehydro-6-deoxy-D-mannose to GDP-fucose, involving an epimerase and a reductase reaction.</text>
</comment>
<dbReference type="Gene3D" id="3.90.25.10">
    <property type="entry name" value="UDP-galactose 4-epimerase, domain 1"/>
    <property type="match status" value="1"/>
</dbReference>
<feature type="binding site" evidence="5">
    <location>
        <position position="181"/>
    </location>
    <ligand>
        <name>NADP(+)</name>
        <dbReference type="ChEBI" id="CHEBI:58349"/>
    </ligand>
</feature>
<dbReference type="CDD" id="cd05239">
    <property type="entry name" value="GDP_FS_SDR_e"/>
    <property type="match status" value="1"/>
</dbReference>
<sequence length="312" mass="35498">MDLRRKKIFLTGVDEFLGQPVYRKLLERGALKENILIQHYKDYDLREMARCKKLVKGREIIIHLAGRVGGIGFNREHPGQAFYDNAAMAINLLEACRLEGVEKFVGIGTVCSYPKFTPTPFKEDDLWNGYPEETNASYGLAKKMMLAQSQAYRQEYGLNAVHLLMVNLYGPGDDFNPKSSHVIAALILKIAEAKEQNFPFIEAWGTGKASREFLYVEDAAEGVVLAAEKYDKPEPVNMGAGREITIKDLTETLCRLMEYKGEIRWDASRPDGQPRRVLDVSRAEKEFGFKAKTDFDTGLKKTIEWFQDNIRI</sequence>
<feature type="binding site" evidence="5">
    <location>
        <position position="189"/>
    </location>
    <ligand>
        <name>substrate</name>
    </ligand>
</feature>
<comment type="pathway">
    <text evidence="5">Nucleotide-sugar biosynthesis; GDP-L-fucose biosynthesis via de novo pathway; GDP-L-fucose from GDP-alpha-D-mannose: step 2/2.</text>
</comment>
<dbReference type="SUPFAM" id="SSF51735">
    <property type="entry name" value="NAD(P)-binding Rossmann-fold domains"/>
    <property type="match status" value="1"/>
</dbReference>
<feature type="active site" description="Proton donor/acceptor" evidence="5">
    <location>
        <position position="138"/>
    </location>
</feature>
<name>A0A1G1ZRI6_9BACT</name>
<dbReference type="InterPro" id="IPR001509">
    <property type="entry name" value="Epimerase_deHydtase"/>
</dbReference>
<comment type="catalytic activity">
    <reaction evidence="5">
        <text>GDP-beta-L-fucose + NADP(+) = GDP-4-dehydro-alpha-D-rhamnose + NADPH + H(+)</text>
        <dbReference type="Rhea" id="RHEA:18885"/>
        <dbReference type="ChEBI" id="CHEBI:15378"/>
        <dbReference type="ChEBI" id="CHEBI:57273"/>
        <dbReference type="ChEBI" id="CHEBI:57783"/>
        <dbReference type="ChEBI" id="CHEBI:57964"/>
        <dbReference type="ChEBI" id="CHEBI:58349"/>
        <dbReference type="EC" id="1.1.1.271"/>
    </reaction>
</comment>
<dbReference type="GO" id="GO:0016853">
    <property type="term" value="F:isomerase activity"/>
    <property type="evidence" value="ECO:0007669"/>
    <property type="project" value="UniProtKB-KW"/>
</dbReference>
<keyword evidence="3 5" id="KW-0560">Oxidoreductase</keyword>
<evidence type="ECO:0000259" key="6">
    <source>
        <dbReference type="Pfam" id="PF01370"/>
    </source>
</evidence>
<dbReference type="InterPro" id="IPR028614">
    <property type="entry name" value="GDP_fucose/colitose_synth"/>
</dbReference>
<dbReference type="GO" id="GO:0050577">
    <property type="term" value="F:GDP-L-fucose synthase activity"/>
    <property type="evidence" value="ECO:0007669"/>
    <property type="project" value="UniProtKB-UniRule"/>
</dbReference>
<keyword evidence="2 5" id="KW-0521">NADP</keyword>
<evidence type="ECO:0000256" key="5">
    <source>
        <dbReference type="HAMAP-Rule" id="MF_00956"/>
    </source>
</evidence>
<comment type="caution">
    <text evidence="7">The sequence shown here is derived from an EMBL/GenBank/DDBJ whole genome shotgun (WGS) entry which is preliminary data.</text>
</comment>
<feature type="site" description="Important for catalytic activity" evidence="5">
    <location>
        <position position="111"/>
    </location>
</feature>
<evidence type="ECO:0000256" key="4">
    <source>
        <dbReference type="ARBA" id="ARBA00023235"/>
    </source>
</evidence>
<dbReference type="PANTHER" id="PTHR43238">
    <property type="entry name" value="GDP-L-FUCOSE SYNTHASE"/>
    <property type="match status" value="1"/>
</dbReference>
<protein>
    <recommendedName>
        <fullName evidence="5">GDP-L-fucose synthase</fullName>
        <ecNumber evidence="5">1.1.1.271</ecNumber>
    </recommendedName>
    <alternativeName>
        <fullName evidence="5">GDP-4-keto-6-deoxy-D-mannose-3,5-epimerase-4-reductase</fullName>
    </alternativeName>
</protein>
<dbReference type="Proteomes" id="UP000177690">
    <property type="component" value="Unassembled WGS sequence"/>
</dbReference>
<feature type="binding site" evidence="5">
    <location>
        <position position="211"/>
    </location>
    <ligand>
        <name>substrate</name>
    </ligand>
</feature>
<feature type="binding site" evidence="5">
    <location>
        <position position="142"/>
    </location>
    <ligand>
        <name>NADP(+)</name>
        <dbReference type="ChEBI" id="CHEBI:58349"/>
    </ligand>
</feature>
<keyword evidence="5" id="KW-0511">Multifunctional enzyme</keyword>
<feature type="binding site" evidence="5">
    <location>
        <position position="271"/>
    </location>
    <ligand>
        <name>substrate</name>
    </ligand>
</feature>
<proteinExistence type="inferred from homology"/>
<dbReference type="GO" id="GO:0042351">
    <property type="term" value="P:'de novo' GDP-L-fucose biosynthetic process"/>
    <property type="evidence" value="ECO:0007669"/>
    <property type="project" value="UniProtKB-UniRule"/>
</dbReference>
<dbReference type="GO" id="GO:0070401">
    <property type="term" value="F:NADP+ binding"/>
    <property type="evidence" value="ECO:0007669"/>
    <property type="project" value="UniProtKB-UniRule"/>
</dbReference>
<reference evidence="7 8" key="1">
    <citation type="journal article" date="2016" name="Nat. Commun.">
        <title>Thousands of microbial genomes shed light on interconnected biogeochemical processes in an aquifer system.</title>
        <authorList>
            <person name="Anantharaman K."/>
            <person name="Brown C.T."/>
            <person name="Hug L.A."/>
            <person name="Sharon I."/>
            <person name="Castelle C.J."/>
            <person name="Probst A.J."/>
            <person name="Thomas B.C."/>
            <person name="Singh A."/>
            <person name="Wilkins M.J."/>
            <person name="Karaoz U."/>
            <person name="Brodie E.L."/>
            <person name="Williams K.H."/>
            <person name="Hubbard S.S."/>
            <person name="Banfield J.F."/>
        </authorList>
    </citation>
    <scope>NUCLEOTIDE SEQUENCE [LARGE SCALE GENOMIC DNA]</scope>
</reference>
<dbReference type="PANTHER" id="PTHR43238:SF1">
    <property type="entry name" value="GDP-L-FUCOSE SYNTHASE"/>
    <property type="match status" value="1"/>
</dbReference>
<comment type="caution">
    <text evidence="5">Lacks conserved residue(s) required for the propagation of feature annotation.</text>
</comment>